<accession>A0AAN6SXI7</accession>
<evidence type="ECO:0000313" key="2">
    <source>
        <dbReference type="EMBL" id="KAK4096507.1"/>
    </source>
</evidence>
<keyword evidence="1" id="KW-1133">Transmembrane helix</keyword>
<keyword evidence="1" id="KW-0812">Transmembrane</keyword>
<sequence length="155" mass="17441">MRAPAAAWTRTPPAAWTRTTVPAWVRTRLLRRRGQSNVWSTMLAYNQEGPRPGEPQVESDWSCGLVCVGGQESEYACRSCPCLLLPAGFAHELSRTPRISVIRGPRQFCYSSRKEAIVCLFYLLLLSILAYLPIISALSLRFCSLALFVFNRCSR</sequence>
<dbReference type="AlphaFoldDB" id="A0AAN6SXI7"/>
<keyword evidence="3" id="KW-1185">Reference proteome</keyword>
<dbReference type="Proteomes" id="UP001305647">
    <property type="component" value="Unassembled WGS sequence"/>
</dbReference>
<reference evidence="2" key="2">
    <citation type="submission" date="2023-05" db="EMBL/GenBank/DDBJ databases">
        <authorList>
            <consortium name="Lawrence Berkeley National Laboratory"/>
            <person name="Steindorff A."/>
            <person name="Hensen N."/>
            <person name="Bonometti L."/>
            <person name="Westerberg I."/>
            <person name="Brannstrom I.O."/>
            <person name="Guillou S."/>
            <person name="Cros-Aarteil S."/>
            <person name="Calhoun S."/>
            <person name="Haridas S."/>
            <person name="Kuo A."/>
            <person name="Mondo S."/>
            <person name="Pangilinan J."/>
            <person name="Riley R."/>
            <person name="Labutti K."/>
            <person name="Andreopoulos B."/>
            <person name="Lipzen A."/>
            <person name="Chen C."/>
            <person name="Yanf M."/>
            <person name="Daum C."/>
            <person name="Ng V."/>
            <person name="Clum A."/>
            <person name="Ohm R."/>
            <person name="Martin F."/>
            <person name="Silar P."/>
            <person name="Natvig D."/>
            <person name="Lalanne C."/>
            <person name="Gautier V."/>
            <person name="Ament-Velasquez S.L."/>
            <person name="Kruys A."/>
            <person name="Hutchinson M.I."/>
            <person name="Powell A.J."/>
            <person name="Barry K."/>
            <person name="Miller A.N."/>
            <person name="Grigoriev I.V."/>
            <person name="Debuchy R."/>
            <person name="Gladieux P."/>
            <person name="Thoren M.H."/>
            <person name="Johannesson H."/>
        </authorList>
    </citation>
    <scope>NUCLEOTIDE SEQUENCE</scope>
    <source>
        <strain evidence="2">CBS 757.83</strain>
    </source>
</reference>
<comment type="caution">
    <text evidence="2">The sequence shown here is derived from an EMBL/GenBank/DDBJ whole genome shotgun (WGS) entry which is preliminary data.</text>
</comment>
<evidence type="ECO:0000313" key="3">
    <source>
        <dbReference type="Proteomes" id="UP001305647"/>
    </source>
</evidence>
<name>A0AAN6SXI7_9PEZI</name>
<reference evidence="2" key="1">
    <citation type="journal article" date="2023" name="Mol. Phylogenet. Evol.">
        <title>Genome-scale phylogeny and comparative genomics of the fungal order Sordariales.</title>
        <authorList>
            <person name="Hensen N."/>
            <person name="Bonometti L."/>
            <person name="Westerberg I."/>
            <person name="Brannstrom I.O."/>
            <person name="Guillou S."/>
            <person name="Cros-Aarteil S."/>
            <person name="Calhoun S."/>
            <person name="Haridas S."/>
            <person name="Kuo A."/>
            <person name="Mondo S."/>
            <person name="Pangilinan J."/>
            <person name="Riley R."/>
            <person name="LaButti K."/>
            <person name="Andreopoulos B."/>
            <person name="Lipzen A."/>
            <person name="Chen C."/>
            <person name="Yan M."/>
            <person name="Daum C."/>
            <person name="Ng V."/>
            <person name="Clum A."/>
            <person name="Steindorff A."/>
            <person name="Ohm R.A."/>
            <person name="Martin F."/>
            <person name="Silar P."/>
            <person name="Natvig D.O."/>
            <person name="Lalanne C."/>
            <person name="Gautier V."/>
            <person name="Ament-Velasquez S.L."/>
            <person name="Kruys A."/>
            <person name="Hutchinson M.I."/>
            <person name="Powell A.J."/>
            <person name="Barry K."/>
            <person name="Miller A.N."/>
            <person name="Grigoriev I.V."/>
            <person name="Debuchy R."/>
            <person name="Gladieux P."/>
            <person name="Hiltunen Thoren M."/>
            <person name="Johannesson H."/>
        </authorList>
    </citation>
    <scope>NUCLEOTIDE SEQUENCE</scope>
    <source>
        <strain evidence="2">CBS 757.83</strain>
    </source>
</reference>
<feature type="transmembrane region" description="Helical" evidence="1">
    <location>
        <begin position="120"/>
        <end position="150"/>
    </location>
</feature>
<proteinExistence type="predicted"/>
<organism evidence="2 3">
    <name type="scientific">Parathielavia hyrcaniae</name>
    <dbReference type="NCBI Taxonomy" id="113614"/>
    <lineage>
        <taxon>Eukaryota</taxon>
        <taxon>Fungi</taxon>
        <taxon>Dikarya</taxon>
        <taxon>Ascomycota</taxon>
        <taxon>Pezizomycotina</taxon>
        <taxon>Sordariomycetes</taxon>
        <taxon>Sordariomycetidae</taxon>
        <taxon>Sordariales</taxon>
        <taxon>Chaetomiaceae</taxon>
        <taxon>Parathielavia</taxon>
    </lineage>
</organism>
<keyword evidence="1" id="KW-0472">Membrane</keyword>
<dbReference type="EMBL" id="MU863711">
    <property type="protein sequence ID" value="KAK4096507.1"/>
    <property type="molecule type" value="Genomic_DNA"/>
</dbReference>
<protein>
    <submittedName>
        <fullName evidence="2">Uncharacterized protein</fullName>
    </submittedName>
</protein>
<evidence type="ECO:0000256" key="1">
    <source>
        <dbReference type="SAM" id="Phobius"/>
    </source>
</evidence>
<gene>
    <name evidence="2" type="ORF">N658DRAFT_562405</name>
</gene>